<evidence type="ECO:0000313" key="2">
    <source>
        <dbReference type="EMBL" id="CUG87138.1"/>
    </source>
</evidence>
<organism evidence="2 3">
    <name type="scientific">Bodo saltans</name>
    <name type="common">Flagellated protozoan</name>
    <dbReference type="NCBI Taxonomy" id="75058"/>
    <lineage>
        <taxon>Eukaryota</taxon>
        <taxon>Discoba</taxon>
        <taxon>Euglenozoa</taxon>
        <taxon>Kinetoplastea</taxon>
        <taxon>Metakinetoplastina</taxon>
        <taxon>Eubodonida</taxon>
        <taxon>Bodonidae</taxon>
        <taxon>Bodo</taxon>
    </lineage>
</organism>
<evidence type="ECO:0000313" key="3">
    <source>
        <dbReference type="Proteomes" id="UP000051952"/>
    </source>
</evidence>
<evidence type="ECO:0000256" key="1">
    <source>
        <dbReference type="SAM" id="Phobius"/>
    </source>
</evidence>
<keyword evidence="3" id="KW-1185">Reference proteome</keyword>
<dbReference type="Proteomes" id="UP000051952">
    <property type="component" value="Unassembled WGS sequence"/>
</dbReference>
<keyword evidence="1" id="KW-1133">Transmembrane helix</keyword>
<accession>A0A0S4JA46</accession>
<dbReference type="EMBL" id="CYKH01001453">
    <property type="protein sequence ID" value="CUG87138.1"/>
    <property type="molecule type" value="Genomic_DNA"/>
</dbReference>
<dbReference type="OrthoDB" id="261906at2759"/>
<gene>
    <name evidence="2" type="ORF">BSAL_08825</name>
</gene>
<keyword evidence="1" id="KW-0472">Membrane</keyword>
<name>A0A0S4JA46_BODSA</name>
<dbReference type="AlphaFoldDB" id="A0A0S4JA46"/>
<feature type="transmembrane region" description="Helical" evidence="1">
    <location>
        <begin position="66"/>
        <end position="87"/>
    </location>
</feature>
<reference evidence="3" key="1">
    <citation type="submission" date="2015-09" db="EMBL/GenBank/DDBJ databases">
        <authorList>
            <consortium name="Pathogen Informatics"/>
        </authorList>
    </citation>
    <scope>NUCLEOTIDE SEQUENCE [LARGE SCALE GENOMIC DNA]</scope>
    <source>
        <strain evidence="3">Lake Konstanz</strain>
    </source>
</reference>
<dbReference type="VEuPathDB" id="TriTrypDB:BSAL_08825"/>
<sequence length="130" mass="14172">MLRRVAFSTSRRAAMVGGTVALQQQSRHASGGLWNCPCLTSAATDVSAHFTQLVYPSTYTTVAAVAYSPIATLALILLAYNVGVVGAKHCWYTLELTVKDYVQDQQLVAVLRYLLLLTILFSVEALFIES</sequence>
<protein>
    <submittedName>
        <fullName evidence="2">Membrane-associated protein, putative</fullName>
    </submittedName>
</protein>
<feature type="transmembrane region" description="Helical" evidence="1">
    <location>
        <begin position="107"/>
        <end position="128"/>
    </location>
</feature>
<keyword evidence="1" id="KW-0812">Transmembrane</keyword>
<proteinExistence type="predicted"/>